<feature type="compositionally biased region" description="Polar residues" evidence="10">
    <location>
        <begin position="5053"/>
        <end position="5069"/>
    </location>
</feature>
<feature type="compositionally biased region" description="Basic and acidic residues" evidence="10">
    <location>
        <begin position="4708"/>
        <end position="4717"/>
    </location>
</feature>
<keyword evidence="7" id="KW-0067">ATP-binding</keyword>
<feature type="compositionally biased region" description="Basic and acidic residues" evidence="10">
    <location>
        <begin position="2050"/>
        <end position="2064"/>
    </location>
</feature>
<feature type="compositionally biased region" description="Polar residues" evidence="10">
    <location>
        <begin position="1182"/>
        <end position="1193"/>
    </location>
</feature>
<dbReference type="EC" id="2.7.11.1" evidence="2"/>
<feature type="compositionally biased region" description="Polar residues" evidence="10">
    <location>
        <begin position="1712"/>
        <end position="1726"/>
    </location>
</feature>
<feature type="compositionally biased region" description="Polar residues" evidence="10">
    <location>
        <begin position="3565"/>
        <end position="3576"/>
    </location>
</feature>
<feature type="compositionally biased region" description="Polar residues" evidence="10">
    <location>
        <begin position="3686"/>
        <end position="3707"/>
    </location>
</feature>
<feature type="compositionally biased region" description="Basic and acidic residues" evidence="10">
    <location>
        <begin position="3659"/>
        <end position="3685"/>
    </location>
</feature>
<feature type="region of interest" description="Disordered" evidence="10">
    <location>
        <begin position="2443"/>
        <end position="2502"/>
    </location>
</feature>
<feature type="compositionally biased region" description="Basic and acidic residues" evidence="10">
    <location>
        <begin position="2129"/>
        <end position="2148"/>
    </location>
</feature>
<comment type="similarity">
    <text evidence="1">Belongs to the protein kinase superfamily. TKL Ser/Thr protein kinase family. RAF subfamily.</text>
</comment>
<feature type="compositionally biased region" description="Polar residues" evidence="10">
    <location>
        <begin position="4986"/>
        <end position="4996"/>
    </location>
</feature>
<feature type="compositionally biased region" description="Polar residues" evidence="10">
    <location>
        <begin position="1927"/>
        <end position="1941"/>
    </location>
</feature>
<feature type="compositionally biased region" description="Basic and acidic residues" evidence="10">
    <location>
        <begin position="2271"/>
        <end position="2290"/>
    </location>
</feature>
<feature type="compositionally biased region" description="Polar residues" evidence="10">
    <location>
        <begin position="2645"/>
        <end position="2656"/>
    </location>
</feature>
<feature type="compositionally biased region" description="Basic and acidic residues" evidence="10">
    <location>
        <begin position="1046"/>
        <end position="1058"/>
    </location>
</feature>
<feature type="compositionally biased region" description="Polar residues" evidence="10">
    <location>
        <begin position="952"/>
        <end position="975"/>
    </location>
</feature>
<evidence type="ECO:0000256" key="2">
    <source>
        <dbReference type="ARBA" id="ARBA00012513"/>
    </source>
</evidence>
<feature type="compositionally biased region" description="Basic and acidic residues" evidence="10">
    <location>
        <begin position="2095"/>
        <end position="2111"/>
    </location>
</feature>
<feature type="compositionally biased region" description="Basic and acidic residues" evidence="10">
    <location>
        <begin position="2181"/>
        <end position="2197"/>
    </location>
</feature>
<feature type="compositionally biased region" description="Low complexity" evidence="10">
    <location>
        <begin position="3620"/>
        <end position="3629"/>
    </location>
</feature>
<name>A0A8J5RPN8_ZIZPA</name>
<feature type="compositionally biased region" description="Basic and acidic residues" evidence="10">
    <location>
        <begin position="3727"/>
        <end position="3737"/>
    </location>
</feature>
<feature type="region of interest" description="Disordered" evidence="10">
    <location>
        <begin position="1924"/>
        <end position="2200"/>
    </location>
</feature>
<feature type="compositionally biased region" description="Polar residues" evidence="10">
    <location>
        <begin position="4719"/>
        <end position="4756"/>
    </location>
</feature>
<dbReference type="EMBL" id="JAAALK010000289">
    <property type="protein sequence ID" value="KAG8050384.1"/>
    <property type="molecule type" value="Genomic_DNA"/>
</dbReference>
<dbReference type="SFLD" id="SFLDG00358">
    <property type="entry name" value="Main_(cytGST)"/>
    <property type="match status" value="1"/>
</dbReference>
<keyword evidence="6" id="KW-0418">Kinase</keyword>
<feature type="compositionally biased region" description="Basic and acidic residues" evidence="10">
    <location>
        <begin position="4357"/>
        <end position="4375"/>
    </location>
</feature>
<feature type="compositionally biased region" description="Basic and acidic residues" evidence="10">
    <location>
        <begin position="2922"/>
        <end position="2934"/>
    </location>
</feature>
<feature type="compositionally biased region" description="Basic and acidic residues" evidence="10">
    <location>
        <begin position="1955"/>
        <end position="1967"/>
    </location>
</feature>
<feature type="compositionally biased region" description="Basic and acidic residues" evidence="10">
    <location>
        <begin position="5183"/>
        <end position="5195"/>
    </location>
</feature>
<feature type="compositionally biased region" description="Polar residues" evidence="10">
    <location>
        <begin position="4415"/>
        <end position="4425"/>
    </location>
</feature>
<feature type="compositionally biased region" description="Basic and acidic residues" evidence="10">
    <location>
        <begin position="2602"/>
        <end position="2616"/>
    </location>
</feature>
<dbReference type="InterPro" id="IPR004046">
    <property type="entry name" value="GST_C"/>
</dbReference>
<feature type="compositionally biased region" description="Polar residues" evidence="10">
    <location>
        <begin position="4545"/>
        <end position="4567"/>
    </location>
</feature>
<feature type="compositionally biased region" description="Basic and acidic residues" evidence="10">
    <location>
        <begin position="1594"/>
        <end position="1606"/>
    </location>
</feature>
<feature type="compositionally biased region" description="Polar residues" evidence="10">
    <location>
        <begin position="1992"/>
        <end position="2005"/>
    </location>
</feature>
<evidence type="ECO:0000259" key="13">
    <source>
        <dbReference type="PROSITE" id="PS51671"/>
    </source>
</evidence>
<dbReference type="FunFam" id="3.30.200.20:FF:000060">
    <property type="entry name" value="Serine/threonine-protein kinase isoform 1"/>
    <property type="match status" value="1"/>
</dbReference>
<feature type="compositionally biased region" description="Basic and acidic residues" evidence="10">
    <location>
        <begin position="1667"/>
        <end position="1689"/>
    </location>
</feature>
<dbReference type="InterPro" id="IPR008271">
    <property type="entry name" value="Ser/Thr_kinase_AS"/>
</dbReference>
<feature type="compositionally biased region" description="Basic and acidic residues" evidence="10">
    <location>
        <begin position="1615"/>
        <end position="1628"/>
    </location>
</feature>
<feature type="compositionally biased region" description="Polar residues" evidence="10">
    <location>
        <begin position="5167"/>
        <end position="5181"/>
    </location>
</feature>
<feature type="compositionally biased region" description="Polar residues" evidence="10">
    <location>
        <begin position="2980"/>
        <end position="2993"/>
    </location>
</feature>
<reference evidence="14" key="1">
    <citation type="journal article" date="2021" name="bioRxiv">
        <title>Whole Genome Assembly and Annotation of Northern Wild Rice, Zizania palustris L., Supports a Whole Genome Duplication in the Zizania Genus.</title>
        <authorList>
            <person name="Haas M."/>
            <person name="Kono T."/>
            <person name="Macchietto M."/>
            <person name="Millas R."/>
            <person name="McGilp L."/>
            <person name="Shao M."/>
            <person name="Duquette J."/>
            <person name="Hirsch C.N."/>
            <person name="Kimball J."/>
        </authorList>
    </citation>
    <scope>NUCLEOTIDE SEQUENCE</scope>
    <source>
        <tissue evidence="14">Fresh leaf tissue</tissue>
    </source>
</reference>
<feature type="compositionally biased region" description="Polar residues" evidence="10">
    <location>
        <begin position="3351"/>
        <end position="3361"/>
    </location>
</feature>
<feature type="compositionally biased region" description="Basic and acidic residues" evidence="10">
    <location>
        <begin position="1764"/>
        <end position="1774"/>
    </location>
</feature>
<dbReference type="OrthoDB" id="4062651at2759"/>
<keyword evidence="5" id="KW-0547">Nucleotide-binding</keyword>
<protein>
    <recommendedName>
        <fullName evidence="2">non-specific serine/threonine protein kinase</fullName>
        <ecNumber evidence="2">2.7.11.1</ecNumber>
    </recommendedName>
</protein>
<comment type="catalytic activity">
    <reaction evidence="8">
        <text>L-threonyl-[protein] + ATP = O-phospho-L-threonyl-[protein] + ADP + H(+)</text>
        <dbReference type="Rhea" id="RHEA:46608"/>
        <dbReference type="Rhea" id="RHEA-COMP:11060"/>
        <dbReference type="Rhea" id="RHEA-COMP:11605"/>
        <dbReference type="ChEBI" id="CHEBI:15378"/>
        <dbReference type="ChEBI" id="CHEBI:30013"/>
        <dbReference type="ChEBI" id="CHEBI:30616"/>
        <dbReference type="ChEBI" id="CHEBI:61977"/>
        <dbReference type="ChEBI" id="CHEBI:456216"/>
        <dbReference type="EC" id="2.7.11.1"/>
    </reaction>
</comment>
<evidence type="ECO:0000259" key="11">
    <source>
        <dbReference type="PROSITE" id="PS50011"/>
    </source>
</evidence>
<dbReference type="Proteomes" id="UP000729402">
    <property type="component" value="Unassembled WGS sequence"/>
</dbReference>
<keyword evidence="15" id="KW-1185">Reference proteome</keyword>
<feature type="domain" description="GST C-terminal" evidence="12">
    <location>
        <begin position="716"/>
        <end position="859"/>
    </location>
</feature>
<organism evidence="14 15">
    <name type="scientific">Zizania palustris</name>
    <name type="common">Northern wild rice</name>
    <dbReference type="NCBI Taxonomy" id="103762"/>
    <lineage>
        <taxon>Eukaryota</taxon>
        <taxon>Viridiplantae</taxon>
        <taxon>Streptophyta</taxon>
        <taxon>Embryophyta</taxon>
        <taxon>Tracheophyta</taxon>
        <taxon>Spermatophyta</taxon>
        <taxon>Magnoliopsida</taxon>
        <taxon>Liliopsida</taxon>
        <taxon>Poales</taxon>
        <taxon>Poaceae</taxon>
        <taxon>BOP clade</taxon>
        <taxon>Oryzoideae</taxon>
        <taxon>Oryzeae</taxon>
        <taxon>Zizaniinae</taxon>
        <taxon>Zizania</taxon>
    </lineage>
</organism>
<feature type="compositionally biased region" description="Polar residues" evidence="10">
    <location>
        <begin position="3754"/>
        <end position="3766"/>
    </location>
</feature>
<feature type="compositionally biased region" description="Polar residues" evidence="10">
    <location>
        <begin position="3985"/>
        <end position="3996"/>
    </location>
</feature>
<feature type="compositionally biased region" description="Basic and acidic residues" evidence="10">
    <location>
        <begin position="1451"/>
        <end position="1486"/>
    </location>
</feature>
<feature type="compositionally biased region" description="Polar residues" evidence="10">
    <location>
        <begin position="4381"/>
        <end position="4403"/>
    </location>
</feature>
<dbReference type="InterPro" id="IPR000719">
    <property type="entry name" value="Prot_kinase_dom"/>
</dbReference>
<dbReference type="InterPro" id="IPR010987">
    <property type="entry name" value="Glutathione-S-Trfase_C-like"/>
</dbReference>
<feature type="region of interest" description="Disordered" evidence="10">
    <location>
        <begin position="2247"/>
        <end position="2414"/>
    </location>
</feature>
<feature type="compositionally biased region" description="Basic and acidic residues" evidence="10">
    <location>
        <begin position="1497"/>
        <end position="1512"/>
    </location>
</feature>
<feature type="compositionally biased region" description="Polar residues" evidence="10">
    <location>
        <begin position="3167"/>
        <end position="3180"/>
    </location>
</feature>
<feature type="compositionally biased region" description="Polar residues" evidence="10">
    <location>
        <begin position="2901"/>
        <end position="2921"/>
    </location>
</feature>
<dbReference type="PROSITE" id="PS00108">
    <property type="entry name" value="PROTEIN_KINASE_ST"/>
    <property type="match status" value="1"/>
</dbReference>
<feature type="compositionally biased region" description="Polar residues" evidence="10">
    <location>
        <begin position="3052"/>
        <end position="3063"/>
    </location>
</feature>
<dbReference type="InterPro" id="IPR040079">
    <property type="entry name" value="Glutathione_S-Trfase"/>
</dbReference>
<feature type="compositionally biased region" description="Polar residues" evidence="10">
    <location>
        <begin position="4452"/>
        <end position="4464"/>
    </location>
</feature>
<feature type="domain" description="Protein kinase" evidence="11">
    <location>
        <begin position="303"/>
        <end position="555"/>
    </location>
</feature>
<feature type="compositionally biased region" description="Polar residues" evidence="10">
    <location>
        <begin position="4522"/>
        <end position="4533"/>
    </location>
</feature>
<feature type="compositionally biased region" description="Polar residues" evidence="10">
    <location>
        <begin position="3481"/>
        <end position="3490"/>
    </location>
</feature>
<feature type="compositionally biased region" description="Basic and acidic residues" evidence="10">
    <location>
        <begin position="1426"/>
        <end position="1439"/>
    </location>
</feature>
<feature type="compositionally biased region" description="Polar residues" evidence="10">
    <location>
        <begin position="4483"/>
        <end position="4496"/>
    </location>
</feature>
<feature type="compositionally biased region" description="Basic and acidic residues" evidence="10">
    <location>
        <begin position="4202"/>
        <end position="4212"/>
    </location>
</feature>
<evidence type="ECO:0000256" key="6">
    <source>
        <dbReference type="ARBA" id="ARBA00022777"/>
    </source>
</evidence>
<feature type="compositionally biased region" description="Polar residues" evidence="10">
    <location>
        <begin position="2617"/>
        <end position="2626"/>
    </location>
</feature>
<dbReference type="PROSITE" id="PS51671">
    <property type="entry name" value="ACT"/>
    <property type="match status" value="1"/>
</dbReference>
<evidence type="ECO:0000256" key="7">
    <source>
        <dbReference type="ARBA" id="ARBA00022840"/>
    </source>
</evidence>
<feature type="compositionally biased region" description="Basic and acidic residues" evidence="10">
    <location>
        <begin position="3631"/>
        <end position="3643"/>
    </location>
</feature>
<dbReference type="InterPro" id="IPR051681">
    <property type="entry name" value="Ser/Thr_Kinases-Pseudokinases"/>
</dbReference>
<feature type="domain" description="ACT" evidence="13">
    <location>
        <begin position="189"/>
        <end position="271"/>
    </location>
</feature>
<feature type="compositionally biased region" description="Polar residues" evidence="10">
    <location>
        <begin position="2445"/>
        <end position="2462"/>
    </location>
</feature>
<feature type="compositionally biased region" description="Basic and acidic residues" evidence="10">
    <location>
        <begin position="1171"/>
        <end position="1181"/>
    </location>
</feature>
<feature type="compositionally biased region" description="Polar residues" evidence="10">
    <location>
        <begin position="2949"/>
        <end position="2971"/>
    </location>
</feature>
<evidence type="ECO:0000256" key="9">
    <source>
        <dbReference type="ARBA" id="ARBA00048679"/>
    </source>
</evidence>
<feature type="compositionally biased region" description="Polar residues" evidence="10">
    <location>
        <begin position="2472"/>
        <end position="2493"/>
    </location>
</feature>
<dbReference type="PROSITE" id="PS50405">
    <property type="entry name" value="GST_CTER"/>
    <property type="match status" value="1"/>
</dbReference>
<feature type="compositionally biased region" description="Polar residues" evidence="10">
    <location>
        <begin position="3458"/>
        <end position="3469"/>
    </location>
</feature>
<sequence>MAVEEAAESRGSHAAGGATSSSSSAAAAQARKQHHHHKLEVYTEVLRRLHDAGVPEARSEGFDDELWNHFNRLPARYVMDVNVERAEDVLTHKRLLEQAKDPAQRPAFAVRAVQVSPILDGNQTDGDSNTAGEEVASRLLNRQQSIHPPPAFGSTTNLEALALEASKSQGQDHDSASDNVGSQYSPMHEITFSTIDKPKLLSELTSLLGELGLNIQEAHAFSTNDGYSLDVFVVVGWHDEETEDLVESVRKEIGKIDETQGWSTSHSWSSPVESMQIGENSAADHVEIPTDGASEWEIDVKLLKFGNKVASGSYGDLYRGTFCSQDVAIKVLKPERINVDMQREFAQEVYIMRKVRHKNVVQFIGACTKPPNLCIVTEYMSGGSVYDYLHRHKDVFRLPALLGVAMDVSKGMSYLHQNNIIHRDLKTANLLMDENGTVKVADFGVARVKAQSGVMTAETGTYRWMAPEVIEHKPYDHKADVFSFGILLWELLTGKIPYEYLTPLQAAVGVVQKGLRPTIPKNAHAKLSELLQKCWQQDPAERPDFSEILETLQRIAEEVGDEHEGKHKEKILGGLFSALRGPRINILSASSAGMTTWIIRPTVQRPFELVQEQGMNKVAVQLSIMRLGTGTPIVKVYHEKSMILPDVSRVLACLYEKDINFETHTASYKSLLRLQASSHAPVPFYDGPKFLEDSREICRYIAETYEHGYQFLLGKDALERASIEQWLHHEEHAFNPPSRALFCHLAFPLDEEDEDIEMQKTKLKEVLEVYDQRLSDSKFLAGDRFTLADLVHLPNSHHITASDDFVYLYDSRKNVQRWWNDISSRNSWKKVLRDMARVEERHKLEEQHKLEELEKQKQQQQQWQREHRSPTGRRTRLDTLKRTSTKPHTTILVPPPAGTVSTSPAAPQAEQPHPIYSLSDKAPVSSSQTTTTHKSSTVESKQTTFFPAHPETPSSIQSTPSNTQITSTSFISSPGTFPAAPDKLSGTDAGKPSIRDASVPSDTTETDLPTKPEISDEDAQAKWFRAAYDDAQDTTQRSRKNASLPRQERDQDKHDTTEGTRTYDSAPSRSQPIDASDDSLPSKKAMSESPHRATPIPIGYQGAQEFIQQSRERPKPRPAPYDSQGSTGEVAESPPSKAQLLGSRGVDVSSPKEVLNEDGYDIVAQSQRGCMDGRDNWKQARDTTTSRPMMTQETFEETKMADSASFKARTLDSQKSIPQKQPPTEDPQFTASTLKKRYFDDQDSTKKSKHTASGPRQIEAQDSFEETNGGESALPRELPSDILRAATLSSRQAEAKYVRNPTPSSQEGYEVAQADSKQPGDPGSIPRRIIAQDARVTFVESKATDSTSTREQPSDPWQVEGEEGPLPGRRVYDVHSTTSTFQETTSKSEDITAMPQKMAGQDAEDTSEETKFSDSASPQVQPFHYQRSDSHLQKQEGIEYPRSTISPLEKSYADVEDTTKHPGDTYFKPREMLDKDAQDGSKETKALDSAIFRGRPQPHDTPSKQAEGKDALEVNPFSPTRHPTIEDTSRQPRRTASTPREKAVQDARDAFRESKSVDSTSSREQPSDVRPAAASLPKQETADARNTTMPFRRRYPDTEGTTKEAEDINGLPRQMGDRDAKDSFETKIVDSASTRHQLLGPWRTDPSSQKQEAMEDPHGSISQSVKRLSDIEDTTKQPRDTALEPRKMVGQDAQDTSQETKPNDSILFMVQPSDTSRAAITPSQKATAKDARSVYPPSPTRYPSVEDNNKKPRGTTPPTWKAPQDSRDVFRESEAVDSTSSHGQHSDSLQDSASLPKQEVDDPHKTTTPFQKKDPGLENTIKPIKDTIPMSWDATAQDTEGTFKETKIPDSTAYSMPELNSPRADSPSWKQEPDPRHATLPLKRRHSDTEDTTGQARDAALEPRPMVGKDAQVTFEETKAVDATLLREQSSDTWQGITTPAGQIGTHDGLNVAPSRKEFTSDEDSSKQPRGTASTPNRIAVQDANGTFKYSKPTNSVSSRPQLLNASGLAVPPPREEVKDSPSIITPLKKISPEDSTKKAGHSGSAPTHIAEEDDKHTFEHTMFDDSASSSKKPADGQQAVLPLSKQAEVQVTWDENRQSRDTWDKGKQSRETISAPKKMVSGDAQDTSGERKTTDFTSREQSTDHLEGSSQSRQDAPDDARGSTKGAKVSFIDETIQSPDVKDSTRESRTSEEIKDPVSTFDITQSFGFHDTQHANAESRTLAADQRKNVSTEFQSDDQYVHKEFTSPFTDQRGKVSPPSQEEYGIDAQATRERTFSTERLREMLKESEATTPEAPPADSQGPVAVEKIPSVYQKNSAVSQDNHGLSTTDQMPTSMSQEAIPSGQVANEITKRSAKQIAEPPAPLAQQTSDDVQHALPSFPGAGTAERAHNMGSLATSTPTKRAIPDPRDIGDQEFVNISTAVPASSLESQLGGTLAAEVVQAEQKSTLSEQESARATQHLSPVEPRKEVTNVSVADQTKAPQKISRQQTKPSAPITREVSTSYNQGVISKIQEVSPDNHPTDYLVVPPIPTQEQVSHAPQRIPGREGITPVPGKMDSPVSDAQLASENFQEPAPDDQGSHVKSSFEPHGEPTPDIYGSVADKETIKPISRKELSLKSSSDSTPTHGYIGPTSGDGSAILLDQGAQSFAATQQPTHPDALGSASTQDVPDDSLVSPKKLGPHSTDQEAISFVPNQTSIVGTQPDTALGEVARVQQKLELSDQDLVHSSQETVLSATEQTKALPKTIGQQETPGMRKPPTSDTQNAPRIIPSQETPDVPNQEKLFRAEHAFEAPEGPTPHADDSITDEKKIRPLPSLTKIPDAVVDLTHASGTTSSSELPRRPLRVQGAQTPSATQTSPPFVSHETVPTEDIPFDTSGKVKSMRPSASPDAPHGEVALSEQKLTSADRYSSPSTQLSSSGKPRNEEINDSDHSTELFSSAAPGQDKDLQTTIGQQEISPATGTSKPPSTDVSDVRKANPDYQSIDNSISSSQEQDTRTELASKIHEGPTETPGPAPLLDVHDSISPQDIPDGDLNKARSSSADQEAKMPRTLSASAAHNQYGSTPDEVAPAKHKIALEDQDSANSAQKSSSREPKEEESTVATPDQTKASQTIIGQQDISPPEDHSIDGSIPSQEQVPNVKHHSEPREGPFSDSHGSIVEEAKAHITTGTTSALDTQHSLASGEVSPDQDSDHYSELPSSAKSRKEETYVVSADETKAKEMTFGHQITQPASTPSEASREVQEVGEDTGHSHDHEKQPLAAYPSSLPPEKLPDSMPAKKLSADAFDKVERLKPANETAVSEHKITPEPISSVGPRKEVAIADEVEQTKPPQKNKGHQEIQHAPAISEERVLSNSQENTGTPTEEKPREQQQTEQSSTKSSIDEQDANGVSSNMLEAQTYIQPPLPKGSMEATEEYRSQQKAYESTTIPSPQGKQEPTEETEGRGTGTDGPGKTDLHGNINQMNNATSQEEAQDQSGKEASGVQQAVSNKSDVPKSTKDMSSGRQAYDKPGNSLVTSEEYGRQPQTEGNVEGPPANFESPRPPSAGETVMAPTTSQEPTPDAPHGTTPSKPVSTEETFTPLDGVSISAQMRPPIESSEKALNIATGDQTAVSQESAVQDTIESSEGPIEPSSDDRTNPSLEIRESTPNAPKPLPPMTDADGVRTRREDSLDLSGDEKGIMPQDGKESSQPNATLSANQAVGQSENSAGTGALSEERVLSNSQENTGTRTEEKPREQQKTEQSSTKSSIDEKDANGVSSNMLEAQTYIQPPLPKGSMETTEEDRSQQKDYESTTVPSPQGKQEPAEETEARGTGTDGPGKTDLHGNINQMNNGTSQEEAQDQSGKEASGVQQEVSNKNDVPKSTKDISRGIQAYDKPGNSLVTSEEYRRQPQTEGNVEGPPANFESPRPPSAGETVVAPTASQEPTPDAPQDGVSISAQTHPPIESIEKASNIATDDQTAVSQESAVQDTIASSEGPIEPSSDDRTNPSFEIQESTPNAPKRLPPMTDADGVRTRREDSLDLSGDEKGIMPQDGQESNQPNATLSANQAVGRSENSAGTGALSEERVLSNSQESTGTPTEEKPKEQQQTEQSSTESSIDEKVANGVSSNMLEAPTYIQPPLPKGSMEATEEDRSQQKAYEATTAPSPQDKQEPPEETEAQGTGTDGPGKTDLHGNINQMNNGTSQDEAQEQPDKEASGVQQEVSNKDDVPKSTKDTSSGIQAYDKPGNSLVASEEYRWQPQTNGNVEGPPANFESQRPPSAGETVVAPTTSQEPTPDAPQDGVSISAKTRPPIESSEKVLNIATGYQTAVSQEYAVQDTIASSEGPIEPSSDDPTNPSLEIRESTPNAPKPFPPMSDADGVRTRREDSLDLSGDEKGIMPQDGQESSQPNATLSANQAVGQSENIAGTGALSEERVLSNSQENTGTPTEEKPREQQQTEQSSTKSSIDEKDANGVSSNILEAQTFVQPPLPKGSMEATEEDRSQQKAYESTTVPSPQGKQEPAEETEARGTGADRPGKTDLHGNINQMNNGTSQEEAQDQSGKEASGVQQEISNKNDVPNSTKGTSSGIQAYDKPGNSLVTSEEYRRQPQTEGNVEGPPANFESQRPPSAGETVVAPTTSQEPTPDAPQDGVSISAQTRPPIESSEKGPNIATGDQTAVPQESAVQDTIASSEGPIEQSSDDRTNPSLELRESTPNAPKPLPPMTVSDVDGVRTRREDSVDLSSDENGFMSQDGQESNQPNATLSANQAVSQSENSAGTGALSEERVLSNSQENTGTPTEEKPREQQQTEQSSTKSSIDEKDANGVSSNMLEAPAYIQPPLPKGSMEATEEDRSQQKAYEATTAPSPQGKQEPAEETVAQGTGTDGPGKTDLHGNINQMDNGTSQEEAQNQSGKEASGVQQEVSNKNDVPKESTPNAPKRLPPMIVTDADGVRTRREDSLDLSSNEKGIMPQDGQESNQPNATLSANQAVGRSENSAGTGALSEERVLSNSQENTGTPTEEKPREQQQTEQSSTKSTIDEKDVNGISSNMLEAPAYIQPPLPKGSMEATEEDSSQQKAYESTIVPSPQGKQEPTEETEARGTGTDGPGKTDLHENINQMNNGTSQEEAQDQSGKEASGVQQEVSNKNDVPKSTKDMSSGIQAYDKPKGEVMDLPALETKQTKERDLLPSNRSMSSQLPAQASDISDERPSSGFKKIDGLSNDSRPDDAEDVPSP</sequence>
<feature type="compositionally biased region" description="Polar residues" evidence="10">
    <location>
        <begin position="4032"/>
        <end position="4056"/>
    </location>
</feature>
<evidence type="ECO:0000313" key="15">
    <source>
        <dbReference type="Proteomes" id="UP000729402"/>
    </source>
</evidence>
<feature type="compositionally biased region" description="Low complexity" evidence="10">
    <location>
        <begin position="925"/>
        <end position="937"/>
    </location>
</feature>
<comment type="catalytic activity">
    <reaction evidence="9">
        <text>L-seryl-[protein] + ATP = O-phospho-L-seryl-[protein] + ADP + H(+)</text>
        <dbReference type="Rhea" id="RHEA:17989"/>
        <dbReference type="Rhea" id="RHEA-COMP:9863"/>
        <dbReference type="Rhea" id="RHEA-COMP:11604"/>
        <dbReference type="ChEBI" id="CHEBI:15378"/>
        <dbReference type="ChEBI" id="CHEBI:29999"/>
        <dbReference type="ChEBI" id="CHEBI:30616"/>
        <dbReference type="ChEBI" id="CHEBI:83421"/>
        <dbReference type="ChEBI" id="CHEBI:456216"/>
        <dbReference type="EC" id="2.7.11.1"/>
    </reaction>
</comment>
<feature type="compositionally biased region" description="Polar residues" evidence="10">
    <location>
        <begin position="5116"/>
        <end position="5125"/>
    </location>
</feature>
<feature type="compositionally biased region" description="Polar residues" evidence="10">
    <location>
        <begin position="3100"/>
        <end position="3119"/>
    </location>
</feature>
<dbReference type="Pfam" id="PF07714">
    <property type="entry name" value="PK_Tyr_Ser-Thr"/>
    <property type="match status" value="1"/>
</dbReference>
<evidence type="ECO:0000259" key="12">
    <source>
        <dbReference type="PROSITE" id="PS50405"/>
    </source>
</evidence>
<comment type="caution">
    <text evidence="14">The sequence shown here is derived from an EMBL/GenBank/DDBJ whole genome shotgun (WGS) entry which is preliminary data.</text>
</comment>
<feature type="compositionally biased region" description="Polar residues" evidence="10">
    <location>
        <begin position="4651"/>
        <end position="4669"/>
    </location>
</feature>
<evidence type="ECO:0000256" key="4">
    <source>
        <dbReference type="ARBA" id="ARBA00022679"/>
    </source>
</evidence>
<evidence type="ECO:0000313" key="14">
    <source>
        <dbReference type="EMBL" id="KAG8050384.1"/>
    </source>
</evidence>
<keyword evidence="4" id="KW-0808">Transferase</keyword>
<feature type="compositionally biased region" description="Polar residues" evidence="10">
    <location>
        <begin position="1375"/>
        <end position="1385"/>
    </location>
</feature>
<feature type="compositionally biased region" description="Polar residues" evidence="10">
    <location>
        <begin position="4766"/>
        <end position="4776"/>
    </location>
</feature>
<feature type="compositionally biased region" description="Low complexity" evidence="10">
    <location>
        <begin position="12"/>
        <end position="30"/>
    </location>
</feature>
<dbReference type="PANTHER" id="PTHR44329">
    <property type="entry name" value="SERINE/THREONINE-PROTEIN KINASE TNNI3K-RELATED"/>
    <property type="match status" value="1"/>
</dbReference>
<feature type="compositionally biased region" description="Basic and acidic residues" evidence="10">
    <location>
        <begin position="3237"/>
        <end position="3257"/>
    </location>
</feature>
<dbReference type="GO" id="GO:0005524">
    <property type="term" value="F:ATP binding"/>
    <property type="evidence" value="ECO:0007669"/>
    <property type="project" value="UniProtKB-KW"/>
</dbReference>
<feature type="compositionally biased region" description="Polar residues" evidence="10">
    <location>
        <begin position="5093"/>
        <end position="5104"/>
    </location>
</feature>
<evidence type="ECO:0000256" key="10">
    <source>
        <dbReference type="SAM" id="MobiDB-lite"/>
    </source>
</evidence>
<feature type="region of interest" description="Disordered" evidence="10">
    <location>
        <begin position="1340"/>
        <end position="1907"/>
    </location>
</feature>
<evidence type="ECO:0000256" key="5">
    <source>
        <dbReference type="ARBA" id="ARBA00022741"/>
    </source>
</evidence>
<feature type="compositionally biased region" description="Basic and acidic residues" evidence="10">
    <location>
        <begin position="3280"/>
        <end position="3305"/>
    </location>
</feature>
<dbReference type="PANTHER" id="PTHR44329:SF128">
    <property type="entry name" value="SERINE_THREONINE-PROTEIN KINASE STY46"/>
    <property type="match status" value="1"/>
</dbReference>
<feature type="compositionally biased region" description="Polar residues" evidence="10">
    <location>
        <begin position="1059"/>
        <end position="1073"/>
    </location>
</feature>
<feature type="region of interest" description="Disordered" evidence="10">
    <location>
        <begin position="2724"/>
        <end position="4294"/>
    </location>
</feature>
<feature type="compositionally biased region" description="Polar residues" evidence="10">
    <location>
        <begin position="3225"/>
        <end position="3236"/>
    </location>
</feature>
<dbReference type="PROSITE" id="PS50011">
    <property type="entry name" value="PROTEIN_KINASE_DOM"/>
    <property type="match status" value="1"/>
</dbReference>
<feature type="compositionally biased region" description="Polar residues" evidence="10">
    <location>
        <begin position="3387"/>
        <end position="3400"/>
    </location>
</feature>
<evidence type="ECO:0000256" key="3">
    <source>
        <dbReference type="ARBA" id="ARBA00022527"/>
    </source>
</evidence>
<feature type="compositionally biased region" description="Basic and acidic residues" evidence="10">
    <location>
        <begin position="4008"/>
        <end position="4026"/>
    </location>
</feature>
<feature type="compositionally biased region" description="Polar residues" evidence="10">
    <location>
        <begin position="1776"/>
        <end position="1795"/>
    </location>
</feature>
<dbReference type="InterPro" id="IPR002912">
    <property type="entry name" value="ACT_dom"/>
</dbReference>
<dbReference type="CDD" id="cd03187">
    <property type="entry name" value="GST_C_Phi"/>
    <property type="match status" value="1"/>
</dbReference>
<dbReference type="FunFam" id="1.20.1050.10:FF:000042">
    <property type="entry name" value="Glutathione S-transferase F9"/>
    <property type="match status" value="1"/>
</dbReference>
<feature type="compositionally biased region" description="Basic and acidic residues" evidence="10">
    <location>
        <begin position="1798"/>
        <end position="1816"/>
    </location>
</feature>
<feature type="compositionally biased region" description="Basic and acidic residues" evidence="10">
    <location>
        <begin position="864"/>
        <end position="881"/>
    </location>
</feature>
<dbReference type="SFLD" id="SFLDS00019">
    <property type="entry name" value="Glutathione_Transferase_(cytos"/>
    <property type="match status" value="1"/>
</dbReference>
<feature type="compositionally biased region" description="Basic and acidic residues" evidence="10">
    <location>
        <begin position="3780"/>
        <end position="3789"/>
    </location>
</feature>
<feature type="compositionally biased region" description="Polar residues" evidence="10">
    <location>
        <begin position="3418"/>
        <end position="3434"/>
    </location>
</feature>
<dbReference type="SMART" id="SM00220">
    <property type="entry name" value="S_TKc"/>
    <property type="match status" value="1"/>
</dbReference>
<feature type="compositionally biased region" description="Polar residues" evidence="10">
    <location>
        <begin position="1968"/>
        <end position="1977"/>
    </location>
</feature>
<feature type="region of interest" description="Disordered" evidence="10">
    <location>
        <begin position="4315"/>
        <end position="5212"/>
    </location>
</feature>
<reference evidence="14" key="2">
    <citation type="submission" date="2021-02" db="EMBL/GenBank/DDBJ databases">
        <authorList>
            <person name="Kimball J.A."/>
            <person name="Haas M.W."/>
            <person name="Macchietto M."/>
            <person name="Kono T."/>
            <person name="Duquette J."/>
            <person name="Shao M."/>
        </authorList>
    </citation>
    <scope>NUCLEOTIDE SEQUENCE</scope>
    <source>
        <tissue evidence="14">Fresh leaf tissue</tissue>
    </source>
</reference>
<evidence type="ECO:0000256" key="8">
    <source>
        <dbReference type="ARBA" id="ARBA00047899"/>
    </source>
</evidence>
<feature type="region of interest" description="Disordered" evidence="10">
    <location>
        <begin position="2534"/>
        <end position="2688"/>
    </location>
</feature>
<feature type="compositionally biased region" description="Basic and acidic residues" evidence="10">
    <location>
        <begin position="4678"/>
        <end position="4690"/>
    </location>
</feature>
<accession>A0A8J5RPN8</accession>
<feature type="region of interest" description="Disordered" evidence="10">
    <location>
        <begin position="849"/>
        <end position="1326"/>
    </location>
</feature>
<feature type="compositionally biased region" description="Polar residues" evidence="10">
    <location>
        <begin position="2726"/>
        <end position="2740"/>
    </location>
</feature>
<feature type="compositionally biased region" description="Polar residues" evidence="10">
    <location>
        <begin position="2314"/>
        <end position="2349"/>
    </location>
</feature>
<feature type="compositionally biased region" description="Polar residues" evidence="10">
    <location>
        <begin position="4173"/>
        <end position="4184"/>
    </location>
</feature>
<feature type="compositionally biased region" description="Basic and acidic residues" evidence="10">
    <location>
        <begin position="2783"/>
        <end position="2792"/>
    </location>
</feature>
<dbReference type="InterPro" id="IPR001245">
    <property type="entry name" value="Ser-Thr/Tyr_kinase_cat_dom"/>
</dbReference>
<gene>
    <name evidence="14" type="ORF">GUJ93_ZPchr0009g1751</name>
</gene>
<feature type="compositionally biased region" description="Polar residues" evidence="10">
    <location>
        <begin position="4952"/>
        <end position="4976"/>
    </location>
</feature>
<feature type="compositionally biased region" description="Basic and acidic residues" evidence="10">
    <location>
        <begin position="2579"/>
        <end position="2593"/>
    </location>
</feature>
<feature type="compositionally biased region" description="Basic and acidic residues" evidence="10">
    <location>
        <begin position="2800"/>
        <end position="2811"/>
    </location>
</feature>
<feature type="compositionally biased region" description="Polar residues" evidence="10">
    <location>
        <begin position="2848"/>
        <end position="2860"/>
    </location>
</feature>
<feature type="compositionally biased region" description="Basic and acidic residues" evidence="10">
    <location>
        <begin position="3203"/>
        <end position="3222"/>
    </location>
</feature>
<dbReference type="CDD" id="cd04928">
    <property type="entry name" value="ACT_TyrKc"/>
    <property type="match status" value="1"/>
</dbReference>
<keyword evidence="3" id="KW-0723">Serine/threonine-protein kinase</keyword>
<feature type="compositionally biased region" description="Basic and acidic residues" evidence="10">
    <location>
        <begin position="3857"/>
        <end position="3866"/>
    </location>
</feature>
<feature type="compositionally biased region" description="Polar residues" evidence="10">
    <location>
        <begin position="3847"/>
        <end position="3856"/>
    </location>
</feature>
<feature type="compositionally biased region" description="Polar residues" evidence="10">
    <location>
        <begin position="3950"/>
        <end position="3971"/>
    </location>
</feature>
<feature type="compositionally biased region" description="Basic and acidic residues" evidence="10">
    <location>
        <begin position="1539"/>
        <end position="1556"/>
    </location>
</feature>
<feature type="compositionally biased region" description="Polar residues" evidence="10">
    <location>
        <begin position="4873"/>
        <end position="4905"/>
    </location>
</feature>
<feature type="compositionally biased region" description="Polar residues" evidence="10">
    <location>
        <begin position="3604"/>
        <end position="3619"/>
    </location>
</feature>
<feature type="compositionally biased region" description="Polar residues" evidence="10">
    <location>
        <begin position="3717"/>
        <end position="3726"/>
    </location>
</feature>
<evidence type="ECO:0000256" key="1">
    <source>
        <dbReference type="ARBA" id="ARBA00010507"/>
    </source>
</evidence>
<dbReference type="GO" id="GO:0004674">
    <property type="term" value="F:protein serine/threonine kinase activity"/>
    <property type="evidence" value="ECO:0007669"/>
    <property type="project" value="UniProtKB-KW"/>
</dbReference>
<dbReference type="CDD" id="cd13999">
    <property type="entry name" value="STKc_MAP3K-like"/>
    <property type="match status" value="1"/>
</dbReference>
<feature type="compositionally biased region" description="Basic and acidic residues" evidence="10">
    <location>
        <begin position="1237"/>
        <end position="1246"/>
    </location>
</feature>
<feature type="region of interest" description="Disordered" evidence="10">
    <location>
        <begin position="1"/>
        <end position="36"/>
    </location>
</feature>
<proteinExistence type="inferred from homology"/>
<dbReference type="InterPro" id="IPR034347">
    <property type="entry name" value="GST_Phi_C"/>
</dbReference>
<feature type="compositionally biased region" description="Polar residues" evidence="10">
    <location>
        <begin position="3824"/>
        <end position="3835"/>
    </location>
</feature>
<feature type="compositionally biased region" description="Basic and acidic residues" evidence="10">
    <location>
        <begin position="2994"/>
        <end position="3008"/>
    </location>
</feature>
<dbReference type="Pfam" id="PF00043">
    <property type="entry name" value="GST_C"/>
    <property type="match status" value="1"/>
</dbReference>
<feature type="compositionally biased region" description="Basic and acidic residues" evidence="10">
    <location>
        <begin position="4928"/>
        <end position="4937"/>
    </location>
</feature>